<accession>A0A1X6YMW8</accession>
<sequence length="180" mass="20802">MRSHSGCICRFYPSALLVRKLHFRRRSPYEYINWTLRYDCSGLVEWGLVADSSGLRERLPEGMPIKAVDCAVRADSQGVWFQVVGDGESACVSARYVSRKWNGRFQWQQRGHPTSWVGLNFYWFAPRRGLSGTCRLAFAEWSARLSVLRPAQVLRLPWALHPQRVCFWKNALGLDAVPRR</sequence>
<gene>
    <name evidence="1" type="ORF">ROA7450_01078</name>
</gene>
<evidence type="ECO:0000313" key="1">
    <source>
        <dbReference type="EMBL" id="SLN25945.1"/>
    </source>
</evidence>
<keyword evidence="2" id="KW-1185">Reference proteome</keyword>
<protein>
    <submittedName>
        <fullName evidence="1">Uncharacterized protein</fullName>
    </submittedName>
</protein>
<proteinExistence type="predicted"/>
<evidence type="ECO:0000313" key="2">
    <source>
        <dbReference type="Proteomes" id="UP000193061"/>
    </source>
</evidence>
<dbReference type="AlphaFoldDB" id="A0A1X6YMW8"/>
<organism evidence="1 2">
    <name type="scientific">Roseovarius albus</name>
    <dbReference type="NCBI Taxonomy" id="1247867"/>
    <lineage>
        <taxon>Bacteria</taxon>
        <taxon>Pseudomonadati</taxon>
        <taxon>Pseudomonadota</taxon>
        <taxon>Alphaproteobacteria</taxon>
        <taxon>Rhodobacterales</taxon>
        <taxon>Roseobacteraceae</taxon>
        <taxon>Roseovarius</taxon>
    </lineage>
</organism>
<name>A0A1X6YMW8_9RHOB</name>
<reference evidence="1 2" key="1">
    <citation type="submission" date="2017-03" db="EMBL/GenBank/DDBJ databases">
        <authorList>
            <person name="Afonso C.L."/>
            <person name="Miller P.J."/>
            <person name="Scott M.A."/>
            <person name="Spackman E."/>
            <person name="Goraichik I."/>
            <person name="Dimitrov K.M."/>
            <person name="Suarez D.L."/>
            <person name="Swayne D.E."/>
        </authorList>
    </citation>
    <scope>NUCLEOTIDE SEQUENCE [LARGE SCALE GENOMIC DNA]</scope>
    <source>
        <strain evidence="1 2">CECT 7450</strain>
    </source>
</reference>
<dbReference type="EMBL" id="FWFX01000002">
    <property type="protein sequence ID" value="SLN25945.1"/>
    <property type="molecule type" value="Genomic_DNA"/>
</dbReference>
<dbReference type="Proteomes" id="UP000193061">
    <property type="component" value="Unassembled WGS sequence"/>
</dbReference>